<name>A0A0K0CVS3_ANGCA</name>
<keyword evidence="1" id="KW-1133">Transmembrane helix</keyword>
<reference evidence="3" key="2">
    <citation type="submission" date="2016-04" db="UniProtKB">
        <authorList>
            <consortium name="WormBaseParasite"/>
        </authorList>
    </citation>
    <scope>IDENTIFICATION</scope>
</reference>
<proteinExistence type="predicted"/>
<dbReference type="STRING" id="6313.A0A0K0CVS3"/>
<dbReference type="WBParaSite" id="ACAC_0000146501-mRNA-1">
    <property type="protein sequence ID" value="ACAC_0000146501-mRNA-1"/>
    <property type="gene ID" value="ACAC_0000146501"/>
</dbReference>
<evidence type="ECO:0000313" key="3">
    <source>
        <dbReference type="WBParaSite" id="ACAC_0000146501-mRNA-1"/>
    </source>
</evidence>
<evidence type="ECO:0000313" key="2">
    <source>
        <dbReference type="Proteomes" id="UP000035642"/>
    </source>
</evidence>
<feature type="transmembrane region" description="Helical" evidence="1">
    <location>
        <begin position="118"/>
        <end position="138"/>
    </location>
</feature>
<evidence type="ECO:0000256" key="1">
    <source>
        <dbReference type="SAM" id="Phobius"/>
    </source>
</evidence>
<keyword evidence="1" id="KW-0472">Membrane</keyword>
<dbReference type="InterPro" id="IPR040350">
    <property type="entry name" value="TMEM272"/>
</dbReference>
<feature type="transmembrane region" description="Helical" evidence="1">
    <location>
        <begin position="48"/>
        <end position="70"/>
    </location>
</feature>
<dbReference type="PANTHER" id="PTHR33444:SF2">
    <property type="entry name" value="MARVEL DOMAIN-CONTAINING PROTEIN"/>
    <property type="match status" value="1"/>
</dbReference>
<organism evidence="2 3">
    <name type="scientific">Angiostrongylus cantonensis</name>
    <name type="common">Rat lungworm</name>
    <dbReference type="NCBI Taxonomy" id="6313"/>
    <lineage>
        <taxon>Eukaryota</taxon>
        <taxon>Metazoa</taxon>
        <taxon>Ecdysozoa</taxon>
        <taxon>Nematoda</taxon>
        <taxon>Chromadorea</taxon>
        <taxon>Rhabditida</taxon>
        <taxon>Rhabditina</taxon>
        <taxon>Rhabditomorpha</taxon>
        <taxon>Strongyloidea</taxon>
        <taxon>Metastrongylidae</taxon>
        <taxon>Angiostrongylus</taxon>
    </lineage>
</organism>
<dbReference type="PANTHER" id="PTHR33444">
    <property type="entry name" value="SI:DKEY-19B23.12-RELATED"/>
    <property type="match status" value="1"/>
</dbReference>
<feature type="transmembrane region" description="Helical" evidence="1">
    <location>
        <begin position="82"/>
        <end position="106"/>
    </location>
</feature>
<keyword evidence="1" id="KW-0812">Transmembrane</keyword>
<feature type="transmembrane region" description="Helical" evidence="1">
    <location>
        <begin position="158"/>
        <end position="191"/>
    </location>
</feature>
<sequence>MSGEDEDFEEDRPPMQVLSSILASLRLIDSARERSELEREDLHATMRIVLAVLMFILLLVLSIVEVIVAAAKMTSCPVAPLIPVWLIISGLMGILRNTGAIVCSIYEDKKRRVVAMRDCILGLFTALWIMWLIIGSYWTYSIYDEVVYQSNRENYCDQLLYCFTFLLITTSYVIIGITFCCMTYCVVFLCCHNSSVAIIT</sequence>
<accession>A0A0K0CVS3</accession>
<dbReference type="AlphaFoldDB" id="A0A0K0CVS3"/>
<keyword evidence="2" id="KW-1185">Reference proteome</keyword>
<reference evidence="2" key="1">
    <citation type="submission" date="2012-09" db="EMBL/GenBank/DDBJ databases">
        <authorList>
            <person name="Martin A.A."/>
        </authorList>
    </citation>
    <scope>NUCLEOTIDE SEQUENCE</scope>
</reference>
<protein>
    <submittedName>
        <fullName evidence="3">MARVEL domain-containing protein</fullName>
    </submittedName>
</protein>
<dbReference type="Proteomes" id="UP000035642">
    <property type="component" value="Unassembled WGS sequence"/>
</dbReference>